<dbReference type="AlphaFoldDB" id="A0A811T7D6"/>
<dbReference type="InterPro" id="IPR008965">
    <property type="entry name" value="CBM2/CBM3_carb-bd_dom_sf"/>
</dbReference>
<reference evidence="3" key="1">
    <citation type="submission" date="2020-10" db="EMBL/GenBank/DDBJ databases">
        <authorList>
            <person name="Hahn C.J."/>
            <person name="Laso-Perez R."/>
            <person name="Vulcano F."/>
            <person name="Vaziourakis K.-M."/>
            <person name="Stokke R."/>
            <person name="Steen I.H."/>
            <person name="Teske A."/>
            <person name="Boetius A."/>
            <person name="Liebeke M."/>
            <person name="Amann R."/>
            <person name="Knittel K."/>
        </authorList>
    </citation>
    <scope>NUCLEOTIDE SEQUENCE</scope>
    <source>
        <strain evidence="3">Gfbio:e3339647-f889-4370-9287-4fb5cb688e4c:AG392O15_GoMArc1</strain>
    </source>
</reference>
<dbReference type="InterPro" id="IPR002102">
    <property type="entry name" value="Cohesin_dom"/>
</dbReference>
<feature type="domain" description="Cohesin" evidence="2">
    <location>
        <begin position="35"/>
        <end position="167"/>
    </location>
</feature>
<keyword evidence="1" id="KW-0472">Membrane</keyword>
<name>A0A811T7D6_9EURY</name>
<evidence type="ECO:0000313" key="3">
    <source>
        <dbReference type="EMBL" id="CAD6491513.1"/>
    </source>
</evidence>
<protein>
    <submittedName>
        <fullName evidence="3">Cohesin domain protein</fullName>
    </submittedName>
</protein>
<accession>A0A811T7D6</accession>
<dbReference type="GO" id="GO:0030246">
    <property type="term" value="F:carbohydrate binding"/>
    <property type="evidence" value="ECO:0007669"/>
    <property type="project" value="InterPro"/>
</dbReference>
<evidence type="ECO:0000256" key="1">
    <source>
        <dbReference type="SAM" id="Phobius"/>
    </source>
</evidence>
<evidence type="ECO:0000313" key="4">
    <source>
        <dbReference type="Proteomes" id="UP000610373"/>
    </source>
</evidence>
<dbReference type="GO" id="GO:0000272">
    <property type="term" value="P:polysaccharide catabolic process"/>
    <property type="evidence" value="ECO:0007669"/>
    <property type="project" value="InterPro"/>
</dbReference>
<dbReference type="EMBL" id="CAJHIO010000005">
    <property type="protein sequence ID" value="CAD6491513.1"/>
    <property type="molecule type" value="Genomic_DNA"/>
</dbReference>
<feature type="transmembrane region" description="Helical" evidence="1">
    <location>
        <begin position="179"/>
        <end position="198"/>
    </location>
</feature>
<dbReference type="CDD" id="cd08547">
    <property type="entry name" value="Type_II_cohesin"/>
    <property type="match status" value="1"/>
</dbReference>
<proteinExistence type="predicted"/>
<dbReference type="Proteomes" id="UP000610373">
    <property type="component" value="Unassembled WGS sequence"/>
</dbReference>
<dbReference type="Gene3D" id="2.60.40.680">
    <property type="match status" value="1"/>
</dbReference>
<keyword evidence="1" id="KW-1133">Transmembrane helix</keyword>
<organism evidence="3 4">
    <name type="scientific">Candidatus Argoarchaeum ethanivorans</name>
    <dbReference type="NCBI Taxonomy" id="2608793"/>
    <lineage>
        <taxon>Archaea</taxon>
        <taxon>Methanobacteriati</taxon>
        <taxon>Methanobacteriota</taxon>
        <taxon>Stenosarchaea group</taxon>
        <taxon>Methanomicrobia</taxon>
        <taxon>Methanosarcinales</taxon>
        <taxon>Methanosarcinales incertae sedis</taxon>
        <taxon>GOM Arc I cluster</taxon>
        <taxon>Candidatus Argoarchaeum</taxon>
    </lineage>
</organism>
<keyword evidence="1" id="KW-0812">Transmembrane</keyword>
<gene>
    <name evidence="3" type="ORF">CHKLHMKO_00138</name>
</gene>
<comment type="caution">
    <text evidence="3">The sequence shown here is derived from an EMBL/GenBank/DDBJ whole genome shotgun (WGS) entry which is preliminary data.</text>
</comment>
<sequence>MRKERRIGIVTAATLALLFLLALSAATAAGAATVKVDPATQSVTPGDEFSVSVIIEGVTDMGMDQAVLNFDPSVMQVSGIIEGEFLKSGGTTVPIEIRDNTTGRVTFAYALTTGSVSGSGTLATINFDTSPSAAEGVYNLKLTEVALANSIGDPIVVDEVSKGTVTVGGSAGSAPPTPGFSVIEVVVAIGILAVVFAIRRRKG</sequence>
<evidence type="ECO:0000259" key="2">
    <source>
        <dbReference type="Pfam" id="PF00963"/>
    </source>
</evidence>
<dbReference type="Pfam" id="PF00963">
    <property type="entry name" value="Cohesin"/>
    <property type="match status" value="1"/>
</dbReference>
<dbReference type="SUPFAM" id="SSF49384">
    <property type="entry name" value="Carbohydrate-binding domain"/>
    <property type="match status" value="1"/>
</dbReference>